<dbReference type="InterPro" id="IPR042099">
    <property type="entry name" value="ANL_N_sf"/>
</dbReference>
<dbReference type="GO" id="GO:0006631">
    <property type="term" value="P:fatty acid metabolic process"/>
    <property type="evidence" value="ECO:0007669"/>
    <property type="project" value="UniProtKB-KW"/>
</dbReference>
<sequence>MPTQYDQGLEKCQANFQPLTPLHFLKRAADVFPERAAVIYRDRRYTWRQYAQRCYALARALIAAGIERGDTVSIIAPNIPEMLEAHFGVPLSGAVLNSVNIRLDAPAIAFILQHSETRLLFVDIQFAAVAREAVRQTGRDIQVVDIIDPASGCDERVGTVDYDSFLKTGAPDVALRYPSDEWDAIALNYTSGTTGSPKGVVYHHRGAYLNALGQSINAEMPGSNPVYLWTLPLFHCNGWCFAWAMAAMGGTNICLRKVVADDIYEAIETHGVTHFGCAPTVLDFLVEGTPANWVKPSRPIRIMCAGASPPTAVLRRVSALGFSLLHVYGMTEMHGVNTLCQLQQEWHEEGETGFFAHLSRQGVRTVVMEDMAVVDASFSPVPRDGRTMGEVMFRGNLAMKGYLKNPEATAQAFAGGWYHSGDLAVVHGDGYIEIKDRAKDIIISGGENISSLEVEEVLYTHPAIQTAAVVAVPDARWGEVPCALLELKPQFAGTLSAEEVIRYCRERLPGFKTPRHIVFDTLPRTATGKLQKFVLRKLAAAAVSSRT</sequence>
<dbReference type="RefSeq" id="WP_116382566.1">
    <property type="nucleotide sequence ID" value="NZ_LS483233.1"/>
</dbReference>
<proteinExistence type="inferred from homology"/>
<protein>
    <submittedName>
        <fullName evidence="7">Acyl-CoA synthetase</fullName>
    </submittedName>
</protein>
<evidence type="ECO:0000256" key="4">
    <source>
        <dbReference type="ARBA" id="ARBA00023098"/>
    </source>
</evidence>
<dbReference type="Gene3D" id="3.40.50.12780">
    <property type="entry name" value="N-terminal domain of ligase-like"/>
    <property type="match status" value="1"/>
</dbReference>
<evidence type="ECO:0000313" key="8">
    <source>
        <dbReference type="Proteomes" id="UP000256805"/>
    </source>
</evidence>
<feature type="domain" description="AMP-dependent synthetase/ligase" evidence="5">
    <location>
        <begin position="26"/>
        <end position="403"/>
    </location>
</feature>
<evidence type="ECO:0000256" key="3">
    <source>
        <dbReference type="ARBA" id="ARBA00022832"/>
    </source>
</evidence>
<name>A0A375IUS5_9BURK</name>
<dbReference type="EMBL" id="OVTA01000002">
    <property type="protein sequence ID" value="SPR96394.1"/>
    <property type="molecule type" value="Genomic_DNA"/>
</dbReference>
<dbReference type="NCBIfam" id="NF006020">
    <property type="entry name" value="PRK08162.1"/>
    <property type="match status" value="1"/>
</dbReference>
<dbReference type="PANTHER" id="PTHR43859:SF4">
    <property type="entry name" value="BUTANOATE--COA LIGASE AAE1-RELATED"/>
    <property type="match status" value="1"/>
</dbReference>
<dbReference type="AlphaFoldDB" id="A0A375IUS5"/>
<dbReference type="PROSITE" id="PS00455">
    <property type="entry name" value="AMP_BINDING"/>
    <property type="match status" value="1"/>
</dbReference>
<accession>A0A375IUS5</accession>
<evidence type="ECO:0000256" key="1">
    <source>
        <dbReference type="ARBA" id="ARBA00006432"/>
    </source>
</evidence>
<dbReference type="Proteomes" id="UP000256805">
    <property type="component" value="Unassembled WGS sequence"/>
</dbReference>
<dbReference type="GO" id="GO:0016874">
    <property type="term" value="F:ligase activity"/>
    <property type="evidence" value="ECO:0007669"/>
    <property type="project" value="UniProtKB-KW"/>
</dbReference>
<reference evidence="7 8" key="1">
    <citation type="submission" date="2018-01" db="EMBL/GenBank/DDBJ databases">
        <authorList>
            <person name="Gaut B.S."/>
            <person name="Morton B.R."/>
            <person name="Clegg M.T."/>
            <person name="Duvall M.R."/>
        </authorList>
    </citation>
    <scope>NUCLEOTIDE SEQUENCE [LARGE SCALE GENOMIC DNA]</scope>
    <source>
        <strain evidence="7">Cupriavidus taiwanensis cmp 52</strain>
    </source>
</reference>
<keyword evidence="3" id="KW-0276">Fatty acid metabolism</keyword>
<dbReference type="FunFam" id="3.30.300.30:FF:000008">
    <property type="entry name" value="2,3-dihydroxybenzoate-AMP ligase"/>
    <property type="match status" value="1"/>
</dbReference>
<dbReference type="InterPro" id="IPR045851">
    <property type="entry name" value="AMP-bd_C_sf"/>
</dbReference>
<evidence type="ECO:0000313" key="7">
    <source>
        <dbReference type="EMBL" id="SPR96394.1"/>
    </source>
</evidence>
<keyword evidence="4" id="KW-0443">Lipid metabolism</keyword>
<evidence type="ECO:0000259" key="5">
    <source>
        <dbReference type="Pfam" id="PF00501"/>
    </source>
</evidence>
<gene>
    <name evidence="7" type="ORF">CBM2634_A100332</name>
</gene>
<feature type="domain" description="AMP-binding enzyme C-terminal" evidence="6">
    <location>
        <begin position="453"/>
        <end position="529"/>
    </location>
</feature>
<dbReference type="Gene3D" id="3.30.300.30">
    <property type="match status" value="1"/>
</dbReference>
<dbReference type="InterPro" id="IPR025110">
    <property type="entry name" value="AMP-bd_C"/>
</dbReference>
<evidence type="ECO:0000259" key="6">
    <source>
        <dbReference type="Pfam" id="PF13193"/>
    </source>
</evidence>
<dbReference type="InterPro" id="IPR000873">
    <property type="entry name" value="AMP-dep_synth/lig_dom"/>
</dbReference>
<dbReference type="Pfam" id="PF00501">
    <property type="entry name" value="AMP-binding"/>
    <property type="match status" value="1"/>
</dbReference>
<organism evidence="7 8">
    <name type="scientific">Cupriavidus taiwanensis</name>
    <dbReference type="NCBI Taxonomy" id="164546"/>
    <lineage>
        <taxon>Bacteria</taxon>
        <taxon>Pseudomonadati</taxon>
        <taxon>Pseudomonadota</taxon>
        <taxon>Betaproteobacteria</taxon>
        <taxon>Burkholderiales</taxon>
        <taxon>Burkholderiaceae</taxon>
        <taxon>Cupriavidus</taxon>
    </lineage>
</organism>
<evidence type="ECO:0000256" key="2">
    <source>
        <dbReference type="ARBA" id="ARBA00022598"/>
    </source>
</evidence>
<dbReference type="InterPro" id="IPR020845">
    <property type="entry name" value="AMP-binding_CS"/>
</dbReference>
<dbReference type="PANTHER" id="PTHR43859">
    <property type="entry name" value="ACYL-ACTIVATING ENZYME"/>
    <property type="match status" value="1"/>
</dbReference>
<dbReference type="Pfam" id="PF13193">
    <property type="entry name" value="AMP-binding_C"/>
    <property type="match status" value="1"/>
</dbReference>
<dbReference type="SUPFAM" id="SSF56801">
    <property type="entry name" value="Acetyl-CoA synthetase-like"/>
    <property type="match status" value="1"/>
</dbReference>
<dbReference type="CDD" id="cd12118">
    <property type="entry name" value="ttLC_FACS_AEE21_like"/>
    <property type="match status" value="1"/>
</dbReference>
<keyword evidence="2" id="KW-0436">Ligase</keyword>
<comment type="similarity">
    <text evidence="1">Belongs to the ATP-dependent AMP-binding enzyme family.</text>
</comment>